<comment type="catalytic activity">
    <reaction evidence="6">
        <text>a sn-glycero-3-phosphodiester + H2O = an alcohol + sn-glycerol 3-phosphate + H(+)</text>
        <dbReference type="Rhea" id="RHEA:12969"/>
        <dbReference type="ChEBI" id="CHEBI:15377"/>
        <dbReference type="ChEBI" id="CHEBI:15378"/>
        <dbReference type="ChEBI" id="CHEBI:30879"/>
        <dbReference type="ChEBI" id="CHEBI:57597"/>
        <dbReference type="ChEBI" id="CHEBI:83408"/>
        <dbReference type="EC" id="3.1.4.46"/>
    </reaction>
</comment>
<dbReference type="STRING" id="535712.A4Z71_05690"/>
<dbReference type="PROSITE" id="PS51704">
    <property type="entry name" value="GP_PDE"/>
    <property type="match status" value="1"/>
</dbReference>
<dbReference type="GO" id="GO:0042597">
    <property type="term" value="C:periplasmic space"/>
    <property type="evidence" value="ECO:0007669"/>
    <property type="project" value="TreeGrafter"/>
</dbReference>
<evidence type="ECO:0000256" key="6">
    <source>
        <dbReference type="ARBA" id="ARBA00047512"/>
    </source>
</evidence>
<name>A0A1D9E040_9MICO</name>
<keyword evidence="3" id="KW-0732">Signal</keyword>
<dbReference type="RefSeq" id="WP_070954947.1">
    <property type="nucleotide sequence ID" value="NZ_CP015208.1"/>
</dbReference>
<dbReference type="InterPro" id="IPR017946">
    <property type="entry name" value="PLC-like_Pdiesterase_TIM-brl"/>
</dbReference>
<reference evidence="8 9" key="1">
    <citation type="journal article" date="2016" name="Biochim. Biophys. Acta">
        <title>Photochemical characterization of actinorhodopsin and its functional existence in the natural host.</title>
        <authorList>
            <person name="Nakamura S."/>
            <person name="Kikukawa T."/>
            <person name="Tamogami J."/>
            <person name="Kamiya M."/>
            <person name="Aizawa T."/>
            <person name="Hahn M.W."/>
            <person name="Ihara K."/>
            <person name="Kamo N."/>
            <person name="Demura M."/>
        </authorList>
    </citation>
    <scope>NUCLEOTIDE SEQUENCE [LARGE SCALE GENOMIC DNA]</scope>
    <source>
        <strain evidence="8 9">MWH-Dar1</strain>
    </source>
</reference>
<feature type="domain" description="GP-PDE" evidence="7">
    <location>
        <begin position="4"/>
        <end position="289"/>
    </location>
</feature>
<dbReference type="OrthoDB" id="9758957at2"/>
<protein>
    <recommendedName>
        <fullName evidence="2">glycerophosphodiester phosphodiesterase</fullName>
        <ecNumber evidence="2">3.1.4.46</ecNumber>
    </recommendedName>
</protein>
<evidence type="ECO:0000256" key="1">
    <source>
        <dbReference type="ARBA" id="ARBA00007277"/>
    </source>
</evidence>
<dbReference type="InterPro" id="IPR030395">
    <property type="entry name" value="GP_PDE_dom"/>
</dbReference>
<evidence type="ECO:0000256" key="3">
    <source>
        <dbReference type="ARBA" id="ARBA00022729"/>
    </source>
</evidence>
<dbReference type="GO" id="GO:0008889">
    <property type="term" value="F:glycerophosphodiester phosphodiesterase activity"/>
    <property type="evidence" value="ECO:0007669"/>
    <property type="project" value="UniProtKB-EC"/>
</dbReference>
<evidence type="ECO:0000313" key="8">
    <source>
        <dbReference type="EMBL" id="AOY56442.1"/>
    </source>
</evidence>
<evidence type="ECO:0000256" key="4">
    <source>
        <dbReference type="ARBA" id="ARBA00022798"/>
    </source>
</evidence>
<dbReference type="KEGG" id="rpla:A4Z71_05690"/>
<dbReference type="Gene3D" id="3.20.20.190">
    <property type="entry name" value="Phosphatidylinositol (PI) phosphodiesterase"/>
    <property type="match status" value="1"/>
</dbReference>
<proteinExistence type="inferred from homology"/>
<accession>A0A1D9E040</accession>
<dbReference type="GO" id="GO:0006071">
    <property type="term" value="P:glycerol metabolic process"/>
    <property type="evidence" value="ECO:0007669"/>
    <property type="project" value="UniProtKB-KW"/>
</dbReference>
<dbReference type="Pfam" id="PF03009">
    <property type="entry name" value="GDPD"/>
    <property type="match status" value="1"/>
</dbReference>
<dbReference type="SUPFAM" id="SSF51695">
    <property type="entry name" value="PLC-like phosphodiesterases"/>
    <property type="match status" value="1"/>
</dbReference>
<evidence type="ECO:0000256" key="2">
    <source>
        <dbReference type="ARBA" id="ARBA00012247"/>
    </source>
</evidence>
<dbReference type="PANTHER" id="PTHR43620:SF7">
    <property type="entry name" value="GLYCEROPHOSPHODIESTER PHOSPHODIESTERASE GDPD5-RELATED"/>
    <property type="match status" value="1"/>
</dbReference>
<comment type="similarity">
    <text evidence="1">Belongs to the glycerophosphoryl diester phosphodiesterase family.</text>
</comment>
<dbReference type="EC" id="3.1.4.46" evidence="2"/>
<sequence>MTKPEVFGHRGASGYRPENTLEAFKLAFDQGAVAVECDLVPTKDHRLIIRHENELSHSTNVTEHAEFADRFKEIKMYGHWPVAGWFSEDFTLEEIKTLKAIERIPDERPGSAKFDGQFEIPTIEELLAADFVTNRKLIIEVKHGAHFAALGFDMVGALKTAIDESNWRERDIEFVFESFNLDITIELKNRIAGPHKYVFLVDTWGMPIEITMDEFLDDVASKVDGISFNFELLTPEIVAAARKRRLLIYTWTAQVEKAERSVEEYLMQFVNLSVDGIFADQPDLLHELLSGLA</sequence>
<evidence type="ECO:0000259" key="7">
    <source>
        <dbReference type="PROSITE" id="PS51704"/>
    </source>
</evidence>
<dbReference type="AlphaFoldDB" id="A0A1D9E040"/>
<gene>
    <name evidence="8" type="ORF">A4Z71_05690</name>
</gene>
<dbReference type="PANTHER" id="PTHR43620">
    <property type="entry name" value="GLYCEROPHOSPHORYL DIESTER PHOSPHODIESTERASE"/>
    <property type="match status" value="1"/>
</dbReference>
<dbReference type="GO" id="GO:0006629">
    <property type="term" value="P:lipid metabolic process"/>
    <property type="evidence" value="ECO:0007669"/>
    <property type="project" value="InterPro"/>
</dbReference>
<organism evidence="8 9">
    <name type="scientific">Candidatus Rhodoluna planktonica</name>
    <dbReference type="NCBI Taxonomy" id="535712"/>
    <lineage>
        <taxon>Bacteria</taxon>
        <taxon>Bacillati</taxon>
        <taxon>Actinomycetota</taxon>
        <taxon>Actinomycetes</taxon>
        <taxon>Micrococcales</taxon>
        <taxon>Microbacteriaceae</taxon>
        <taxon>Luna cluster</taxon>
        <taxon>Luna-1 subcluster</taxon>
        <taxon>Rhodoluna</taxon>
    </lineage>
</organism>
<keyword evidence="5" id="KW-0378">Hydrolase</keyword>
<dbReference type="EMBL" id="CP015208">
    <property type="protein sequence ID" value="AOY56442.1"/>
    <property type="molecule type" value="Genomic_DNA"/>
</dbReference>
<keyword evidence="4" id="KW-0319">Glycerol metabolism</keyword>
<keyword evidence="9" id="KW-1185">Reference proteome</keyword>
<dbReference type="Proteomes" id="UP000243784">
    <property type="component" value="Chromosome"/>
</dbReference>
<evidence type="ECO:0000313" key="9">
    <source>
        <dbReference type="Proteomes" id="UP000243784"/>
    </source>
</evidence>
<evidence type="ECO:0000256" key="5">
    <source>
        <dbReference type="ARBA" id="ARBA00022801"/>
    </source>
</evidence>